<dbReference type="Gene3D" id="1.10.3720.10">
    <property type="entry name" value="MetI-like"/>
    <property type="match status" value="2"/>
</dbReference>
<feature type="transmembrane region" description="Helical" evidence="8">
    <location>
        <begin position="193"/>
        <end position="215"/>
    </location>
</feature>
<keyword evidence="7 8" id="KW-0472">Membrane</keyword>
<feature type="transmembrane region" description="Helical" evidence="8">
    <location>
        <begin position="441"/>
        <end position="463"/>
    </location>
</feature>
<dbReference type="CDD" id="cd06261">
    <property type="entry name" value="TM_PBP2"/>
    <property type="match status" value="2"/>
</dbReference>
<dbReference type="AlphaFoldDB" id="A0A345UNG5"/>
<feature type="transmembrane region" description="Helical" evidence="8">
    <location>
        <begin position="502"/>
        <end position="519"/>
    </location>
</feature>
<feature type="transmembrane region" description="Helical" evidence="8">
    <location>
        <begin position="55"/>
        <end position="81"/>
    </location>
</feature>
<evidence type="ECO:0000256" key="3">
    <source>
        <dbReference type="ARBA" id="ARBA00022475"/>
    </source>
</evidence>
<feature type="domain" description="ABC transmembrane type-1" evidence="9">
    <location>
        <begin position="327"/>
        <end position="519"/>
    </location>
</feature>
<dbReference type="PANTHER" id="PTHR43357">
    <property type="entry name" value="INNER MEMBRANE ABC TRANSPORTER PERMEASE PROTEIN YDCV"/>
    <property type="match status" value="1"/>
</dbReference>
<feature type="transmembrane region" description="Helical" evidence="8">
    <location>
        <begin position="235"/>
        <end position="256"/>
    </location>
</feature>
<evidence type="ECO:0000256" key="5">
    <source>
        <dbReference type="ARBA" id="ARBA00022692"/>
    </source>
</evidence>
<sequence>MISKRTLSGLPPWYFLVPAVFVGISVLLPLIYLVIRAFDGDWAQTSELVLRQRNLILLQNTLMLTGGVVLVTTLMAFPFAWLTTRTNVPGTKLMTLLGVMPLAIPGYVLAYSLLGVGGTNGTLAQLFGIVIDRPSGFWGSLLAISLYTFPYLFLNLRTGFMGLDPSVEEAARSLGYNSRQILLKVILPQLRPAYLAGVLIISLYVIGDFGAVSLMRYETFSYALFLQYESAFDRVYAAWIALMLLALTSTILIAEYKLLKGLSLYRIGVGTARRTKITVLSNWGILLAWSYVIIVLTAAVVVPVVTILFWMAQGVDPFIWNSFGYAIRASVTASAPAALLAIFFAVPLAYISIRFPSRMSNYLQRFAYLGYATPPLALALAFIFFSLSALPFMYQTLALLVFAYALHFLAESMGPVRSALYQAPPRIEEAARSMGVSRFRAFWLTTFPLLRNGIVAGAAFVFLSAMKELPITFILSPIGFETLAVSVWGYSAEAMFAEAAPFALSILFFSVLFVYLLFAREWKKA</sequence>
<keyword evidence="6 8" id="KW-1133">Transmembrane helix</keyword>
<keyword evidence="4" id="KW-0997">Cell inner membrane</keyword>
<organism evidence="10 11">
    <name type="scientific">Cyclonatronum proteinivorum</name>
    <dbReference type="NCBI Taxonomy" id="1457365"/>
    <lineage>
        <taxon>Bacteria</taxon>
        <taxon>Pseudomonadati</taxon>
        <taxon>Balneolota</taxon>
        <taxon>Balneolia</taxon>
        <taxon>Balneolales</taxon>
        <taxon>Cyclonatronaceae</taxon>
        <taxon>Cyclonatronum</taxon>
    </lineage>
</organism>
<keyword evidence="2 8" id="KW-0813">Transport</keyword>
<evidence type="ECO:0000256" key="4">
    <source>
        <dbReference type="ARBA" id="ARBA00022519"/>
    </source>
</evidence>
<feature type="transmembrane region" description="Helical" evidence="8">
    <location>
        <begin position="136"/>
        <end position="154"/>
    </location>
</feature>
<evidence type="ECO:0000256" key="1">
    <source>
        <dbReference type="ARBA" id="ARBA00004429"/>
    </source>
</evidence>
<feature type="transmembrane region" description="Helical" evidence="8">
    <location>
        <begin position="283"/>
        <end position="311"/>
    </location>
</feature>
<proteinExistence type="inferred from homology"/>
<dbReference type="KEGG" id="cprv:CYPRO_2778"/>
<dbReference type="GO" id="GO:0005886">
    <property type="term" value="C:plasma membrane"/>
    <property type="evidence" value="ECO:0007669"/>
    <property type="project" value="UniProtKB-SubCell"/>
</dbReference>
<dbReference type="Pfam" id="PF00528">
    <property type="entry name" value="BPD_transp_1"/>
    <property type="match status" value="2"/>
</dbReference>
<feature type="transmembrane region" description="Helical" evidence="8">
    <location>
        <begin position="331"/>
        <end position="353"/>
    </location>
</feature>
<dbReference type="PROSITE" id="PS50928">
    <property type="entry name" value="ABC_TM1"/>
    <property type="match status" value="2"/>
</dbReference>
<feature type="transmembrane region" description="Helical" evidence="8">
    <location>
        <begin position="93"/>
        <end position="116"/>
    </location>
</feature>
<evidence type="ECO:0000259" key="9">
    <source>
        <dbReference type="PROSITE" id="PS50928"/>
    </source>
</evidence>
<evidence type="ECO:0000313" key="10">
    <source>
        <dbReference type="EMBL" id="AXJ02017.1"/>
    </source>
</evidence>
<feature type="domain" description="ABC transmembrane type-1" evidence="9">
    <location>
        <begin position="58"/>
        <end position="253"/>
    </location>
</feature>
<comment type="similarity">
    <text evidence="8">Belongs to the binding-protein-dependent transport system permease family.</text>
</comment>
<evidence type="ECO:0000313" key="11">
    <source>
        <dbReference type="Proteomes" id="UP000254808"/>
    </source>
</evidence>
<dbReference type="EMBL" id="CP027806">
    <property type="protein sequence ID" value="AXJ02017.1"/>
    <property type="molecule type" value="Genomic_DNA"/>
</dbReference>
<protein>
    <submittedName>
        <fullName evidence="10">Iron(III) transport system permease protein</fullName>
    </submittedName>
</protein>
<dbReference type="Proteomes" id="UP000254808">
    <property type="component" value="Chromosome"/>
</dbReference>
<dbReference type="SUPFAM" id="SSF161098">
    <property type="entry name" value="MetI-like"/>
    <property type="match status" value="2"/>
</dbReference>
<evidence type="ECO:0000256" key="2">
    <source>
        <dbReference type="ARBA" id="ARBA00022448"/>
    </source>
</evidence>
<feature type="transmembrane region" description="Helical" evidence="8">
    <location>
        <begin position="12"/>
        <end position="35"/>
    </location>
</feature>
<gene>
    <name evidence="10" type="ORF">CYPRO_2778</name>
</gene>
<dbReference type="PANTHER" id="PTHR43357:SF3">
    <property type="entry name" value="FE(3+)-TRANSPORT SYSTEM PERMEASE PROTEIN FBPB 2"/>
    <property type="match status" value="1"/>
</dbReference>
<comment type="subcellular location">
    <subcellularLocation>
        <location evidence="1">Cell inner membrane</location>
        <topology evidence="1">Multi-pass membrane protein</topology>
    </subcellularLocation>
    <subcellularLocation>
        <location evidence="8">Cell membrane</location>
        <topology evidence="8">Multi-pass membrane protein</topology>
    </subcellularLocation>
</comment>
<dbReference type="GO" id="GO:0055085">
    <property type="term" value="P:transmembrane transport"/>
    <property type="evidence" value="ECO:0007669"/>
    <property type="project" value="InterPro"/>
</dbReference>
<feature type="transmembrane region" description="Helical" evidence="8">
    <location>
        <begin position="392"/>
        <end position="410"/>
    </location>
</feature>
<evidence type="ECO:0000256" key="7">
    <source>
        <dbReference type="ARBA" id="ARBA00023136"/>
    </source>
</evidence>
<evidence type="ECO:0000256" key="8">
    <source>
        <dbReference type="RuleBase" id="RU363032"/>
    </source>
</evidence>
<dbReference type="RefSeq" id="WP_333472980.1">
    <property type="nucleotide sequence ID" value="NZ_CP027806.1"/>
</dbReference>
<dbReference type="InterPro" id="IPR000515">
    <property type="entry name" value="MetI-like"/>
</dbReference>
<dbReference type="InterPro" id="IPR035906">
    <property type="entry name" value="MetI-like_sf"/>
</dbReference>
<feature type="transmembrane region" description="Helical" evidence="8">
    <location>
        <begin position="365"/>
        <end position="386"/>
    </location>
</feature>
<keyword evidence="11" id="KW-1185">Reference proteome</keyword>
<keyword evidence="3" id="KW-1003">Cell membrane</keyword>
<accession>A0A345UNG5</accession>
<name>A0A345UNG5_9BACT</name>
<reference evidence="10 11" key="1">
    <citation type="submission" date="2018-03" db="EMBL/GenBank/DDBJ databases">
        <title>Phenotypic and genomic properties of Cyclonatronum proteinivorum gen. nov., sp. nov., a haloalkaliphilic bacteroidete from soda lakes possessing Na+-translocating rhodopsin.</title>
        <authorList>
            <person name="Toshchakov S.V."/>
            <person name="Korzhenkov A."/>
            <person name="Samarov N.I."/>
            <person name="Kublanov I.V."/>
            <person name="Muntyan M.S."/>
            <person name="Sorokin D.Y."/>
        </authorList>
    </citation>
    <scope>NUCLEOTIDE SEQUENCE [LARGE SCALE GENOMIC DNA]</scope>
    <source>
        <strain evidence="10 11">Omega</strain>
    </source>
</reference>
<evidence type="ECO:0000256" key="6">
    <source>
        <dbReference type="ARBA" id="ARBA00022989"/>
    </source>
</evidence>
<keyword evidence="5 8" id="KW-0812">Transmembrane</keyword>